<dbReference type="EMBL" id="CP040871">
    <property type="protein sequence ID" value="QDA57315.1"/>
    <property type="molecule type" value="Genomic_DNA"/>
</dbReference>
<proteinExistence type="predicted"/>
<evidence type="ECO:0000256" key="1">
    <source>
        <dbReference type="SAM" id="Phobius"/>
    </source>
</evidence>
<accession>A0A5B7ZRN9</accession>
<sequence>MKTLIAVTVWCVLLVLCWPLAVLALVLWPVAWLLSLPFRLVGITFSALFALLHALLTLPARLLGWKPKAGEAALA</sequence>
<dbReference type="RefSeq" id="WP_139716366.1">
    <property type="nucleotide sequence ID" value="NZ_CP040871.1"/>
</dbReference>
<organism evidence="2 3">
    <name type="scientific">Thermomonas aquatica</name>
    <dbReference type="NCBI Taxonomy" id="2202149"/>
    <lineage>
        <taxon>Bacteria</taxon>
        <taxon>Pseudomonadati</taxon>
        <taxon>Pseudomonadota</taxon>
        <taxon>Gammaproteobacteria</taxon>
        <taxon>Lysobacterales</taxon>
        <taxon>Lysobacteraceae</taxon>
        <taxon>Thermomonas</taxon>
    </lineage>
</organism>
<name>A0A5B7ZRN9_9GAMM</name>
<evidence type="ECO:0000313" key="2">
    <source>
        <dbReference type="EMBL" id="QDA57315.1"/>
    </source>
</evidence>
<dbReference type="KEGG" id="thes:FHQ07_08310"/>
<dbReference type="AlphaFoldDB" id="A0A5B7ZRN9"/>
<evidence type="ECO:0000313" key="3">
    <source>
        <dbReference type="Proteomes" id="UP000308149"/>
    </source>
</evidence>
<dbReference type="Proteomes" id="UP000308149">
    <property type="component" value="Chromosome"/>
</dbReference>
<keyword evidence="1" id="KW-0472">Membrane</keyword>
<feature type="transmembrane region" description="Helical" evidence="1">
    <location>
        <begin position="40"/>
        <end position="58"/>
    </location>
</feature>
<protein>
    <submittedName>
        <fullName evidence="2">Uncharacterized protein</fullName>
    </submittedName>
</protein>
<keyword evidence="3" id="KW-1185">Reference proteome</keyword>
<reference evidence="2 3" key="1">
    <citation type="submission" date="2019-06" db="EMBL/GenBank/DDBJ databases">
        <title>Thermomonas aquatica sp. nov., isolated from an industrial wastewater treatment plant.</title>
        <authorList>
            <person name="Jeon J.H."/>
            <person name="Park D.-S."/>
        </authorList>
    </citation>
    <scope>NUCLEOTIDE SEQUENCE [LARGE SCALE GENOMIC DNA]</scope>
    <source>
        <strain evidence="2 3">SY21</strain>
    </source>
</reference>
<keyword evidence="1" id="KW-1133">Transmembrane helix</keyword>
<keyword evidence="1" id="KW-0812">Transmembrane</keyword>
<gene>
    <name evidence="2" type="ORF">FHQ07_08310</name>
</gene>